<keyword evidence="4" id="KW-1185">Reference proteome</keyword>
<dbReference type="RefSeq" id="WP_066411821.1">
    <property type="nucleotide sequence ID" value="NZ_CP018866.1"/>
</dbReference>
<gene>
    <name evidence="3" type="ORF">BC6307_08560</name>
</gene>
<evidence type="ECO:0008006" key="5">
    <source>
        <dbReference type="Google" id="ProtNLM"/>
    </source>
</evidence>
<proteinExistence type="predicted"/>
<accession>A0A223KP80</accession>
<sequence length="369" mass="43487">MIINFKVVFPFVYFLIEPNRVLCYKIICDKYVTFLDLSTYNEWETYELNDGEEFEFFNPDNKKQLKGEGCFISQDDLNRMVDIINNCIQIHRRSINLSDMTSVHIVSPEYVAGSLRVGLDNPKTVIGFPDFLSIGPLWNFHEEKGQTLREEWLFDNINYELDDFDYRNKLNITIHQIVDIPSDVPINLWYGENADEQIGLRFILYALRNKDNDIFLMNSTELYRKYINAKEPLLHTGQIEPEILRLLFEQSKKNPPLSQKFRLKLLKEWEALSQTKEVLRAWDNGKVVGLPSDNYDKQIIGTLARLHKEQEKRDFIKVGQVIGNLIEHSNVPVNSHFLEYRIRYLIYHGVFELKGIPKSIRHYSVKLRS</sequence>
<evidence type="ECO:0000259" key="1">
    <source>
        <dbReference type="Pfam" id="PF08874"/>
    </source>
</evidence>
<evidence type="ECO:0000259" key="2">
    <source>
        <dbReference type="Pfam" id="PF12395"/>
    </source>
</evidence>
<dbReference type="InterPro" id="IPR022123">
    <property type="entry name" value="DUF3658"/>
</dbReference>
<evidence type="ECO:0000313" key="4">
    <source>
        <dbReference type="Proteomes" id="UP000215224"/>
    </source>
</evidence>
<dbReference type="EMBL" id="CP018866">
    <property type="protein sequence ID" value="AST91325.1"/>
    <property type="molecule type" value="Genomic_DNA"/>
</dbReference>
<dbReference type="Proteomes" id="UP000215224">
    <property type="component" value="Chromosome"/>
</dbReference>
<dbReference type="Pfam" id="PF08874">
    <property type="entry name" value="DUF1835"/>
    <property type="match status" value="1"/>
</dbReference>
<evidence type="ECO:0000313" key="3">
    <source>
        <dbReference type="EMBL" id="AST91325.1"/>
    </source>
</evidence>
<dbReference type="Pfam" id="PF12395">
    <property type="entry name" value="DUF3658"/>
    <property type="match status" value="1"/>
</dbReference>
<feature type="domain" description="DUF3658" evidence="2">
    <location>
        <begin position="252"/>
        <end position="363"/>
    </location>
</feature>
<reference evidence="3 4" key="1">
    <citation type="submission" date="2016-12" db="EMBL/GenBank/DDBJ databases">
        <title>The whole genome sequencing and assembly of Bacillus cohnii DSM 6307T strain.</title>
        <authorList>
            <person name="Lee Y.-J."/>
            <person name="Yi H."/>
            <person name="Bahn Y.-S."/>
            <person name="Kim J.F."/>
            <person name="Lee D.-W."/>
        </authorList>
    </citation>
    <scope>NUCLEOTIDE SEQUENCE [LARGE SCALE GENOMIC DNA]</scope>
    <source>
        <strain evidence="3 4">DSM 6307</strain>
    </source>
</reference>
<organism evidence="3 4">
    <name type="scientific">Sutcliffiella cohnii</name>
    <dbReference type="NCBI Taxonomy" id="33932"/>
    <lineage>
        <taxon>Bacteria</taxon>
        <taxon>Bacillati</taxon>
        <taxon>Bacillota</taxon>
        <taxon>Bacilli</taxon>
        <taxon>Bacillales</taxon>
        <taxon>Bacillaceae</taxon>
        <taxon>Sutcliffiella</taxon>
    </lineage>
</organism>
<dbReference type="KEGG" id="bcoh:BC6307_08560"/>
<name>A0A223KP80_9BACI</name>
<dbReference type="AlphaFoldDB" id="A0A223KP80"/>
<dbReference type="STRING" id="1314751.GCA_001591425_00574"/>
<protein>
    <recommendedName>
        <fullName evidence="5">DUF1835 domain-containing protein</fullName>
    </recommendedName>
</protein>
<feature type="domain" description="DUF1835" evidence="1">
    <location>
        <begin position="103"/>
        <end position="218"/>
    </location>
</feature>
<dbReference type="InterPro" id="IPR014973">
    <property type="entry name" value="DUF1835"/>
</dbReference>